<sequence>MGLHADSSSPAPVEQALSRPVKREGVSNGKGEPSCSTGSCRSKQLAVALTLADQHGKNGDTMEKILSWQQELNSSEEAWGKLEKELDPAVLSGLLWGWLEHLKQPVLSEADLTNMQNSLTTDSPLQHLNKGQAETLLCVLDCVAKLKDLPADLEDSLLERIAFAFTVLRRKDDNVPKEQNDFLKRTLKKLLKERRNI</sequence>
<name>A0AAD8CGD7_ACIOX</name>
<organism evidence="2 3">
    <name type="scientific">Acipenser oxyrinchus oxyrinchus</name>
    <dbReference type="NCBI Taxonomy" id="40147"/>
    <lineage>
        <taxon>Eukaryota</taxon>
        <taxon>Metazoa</taxon>
        <taxon>Chordata</taxon>
        <taxon>Craniata</taxon>
        <taxon>Vertebrata</taxon>
        <taxon>Euteleostomi</taxon>
        <taxon>Actinopterygii</taxon>
        <taxon>Chondrostei</taxon>
        <taxon>Acipenseriformes</taxon>
        <taxon>Acipenseridae</taxon>
        <taxon>Acipenser</taxon>
    </lineage>
</organism>
<gene>
    <name evidence="2" type="primary">ptpdc1</name>
    <name evidence="2" type="ORF">AOXY_G38052</name>
</gene>
<dbReference type="AlphaFoldDB" id="A0AAD8CGD7"/>
<dbReference type="Proteomes" id="UP001230051">
    <property type="component" value="Unassembled WGS sequence"/>
</dbReference>
<proteinExistence type="predicted"/>
<reference evidence="2" key="1">
    <citation type="submission" date="2022-02" db="EMBL/GenBank/DDBJ databases">
        <title>Atlantic sturgeon de novo genome assembly.</title>
        <authorList>
            <person name="Stock M."/>
            <person name="Klopp C."/>
            <person name="Guiguen Y."/>
            <person name="Cabau C."/>
            <person name="Parinello H."/>
            <person name="Santidrian Yebra-Pimentel E."/>
            <person name="Kuhl H."/>
            <person name="Dirks R.P."/>
            <person name="Guessner J."/>
            <person name="Wuertz S."/>
            <person name="Du K."/>
            <person name="Schartl M."/>
        </authorList>
    </citation>
    <scope>NUCLEOTIDE SEQUENCE</scope>
    <source>
        <strain evidence="2">STURGEONOMICS-FGT-2020</strain>
        <tissue evidence="2">Whole blood</tissue>
    </source>
</reference>
<comment type="caution">
    <text evidence="2">The sequence shown here is derived from an EMBL/GenBank/DDBJ whole genome shotgun (WGS) entry which is preliminary data.</text>
</comment>
<evidence type="ECO:0000313" key="2">
    <source>
        <dbReference type="EMBL" id="KAK1135394.1"/>
    </source>
</evidence>
<feature type="compositionally biased region" description="Polar residues" evidence="1">
    <location>
        <begin position="1"/>
        <end position="10"/>
    </location>
</feature>
<accession>A0AAD8CGD7</accession>
<keyword evidence="3" id="KW-1185">Reference proteome</keyword>
<evidence type="ECO:0000256" key="1">
    <source>
        <dbReference type="SAM" id="MobiDB-lite"/>
    </source>
</evidence>
<evidence type="ECO:0000313" key="3">
    <source>
        <dbReference type="Proteomes" id="UP001230051"/>
    </source>
</evidence>
<dbReference type="EMBL" id="JAGXEW010000692">
    <property type="protein sequence ID" value="KAK1135394.1"/>
    <property type="molecule type" value="Genomic_DNA"/>
</dbReference>
<feature type="region of interest" description="Disordered" evidence="1">
    <location>
        <begin position="1"/>
        <end position="38"/>
    </location>
</feature>
<protein>
    <submittedName>
        <fullName evidence="2">Protein tyrosine phosphatase domain-containing protein 1-like</fullName>
    </submittedName>
</protein>